<evidence type="ECO:0000259" key="16">
    <source>
        <dbReference type="Pfam" id="PF17900"/>
    </source>
</evidence>
<evidence type="ECO:0000256" key="2">
    <source>
        <dbReference type="ARBA" id="ARBA00010136"/>
    </source>
</evidence>
<keyword evidence="13" id="KW-0732">Signal</keyword>
<evidence type="ECO:0000256" key="7">
    <source>
        <dbReference type="ARBA" id="ARBA00022833"/>
    </source>
</evidence>
<dbReference type="InterPro" id="IPR027268">
    <property type="entry name" value="Peptidase_M4/M1_CTD_sf"/>
</dbReference>
<feature type="site" description="Transition state stabilizer" evidence="11">
    <location>
        <position position="407"/>
    </location>
</feature>
<dbReference type="InterPro" id="IPR042097">
    <property type="entry name" value="Aminopeptidase_N-like_N_sf"/>
</dbReference>
<dbReference type="EMBL" id="NOXT01000103">
    <property type="protein sequence ID" value="OYQ30030.1"/>
    <property type="molecule type" value="Genomic_DNA"/>
</dbReference>
<dbReference type="InterPro" id="IPR045357">
    <property type="entry name" value="Aminopeptidase_N-like_N"/>
</dbReference>
<dbReference type="Pfam" id="PF17900">
    <property type="entry name" value="Peptidase_M1_N"/>
    <property type="match status" value="1"/>
</dbReference>
<feature type="domain" description="Peptidase M1 membrane alanine aminopeptidase" evidence="14">
    <location>
        <begin position="255"/>
        <end position="456"/>
    </location>
</feature>
<feature type="binding site" evidence="10">
    <location>
        <position position="345"/>
    </location>
    <ligand>
        <name>Zn(2+)</name>
        <dbReference type="ChEBI" id="CHEBI:29105"/>
        <note>catalytic</note>
    </ligand>
</feature>
<keyword evidence="5 10" id="KW-0479">Metal-binding</keyword>
<comment type="similarity">
    <text evidence="2 12">Belongs to the peptidase M1 family.</text>
</comment>
<evidence type="ECO:0000256" key="10">
    <source>
        <dbReference type="PIRSR" id="PIRSR634016-3"/>
    </source>
</evidence>
<feature type="chain" id="PRO_5012197547" description="Aminopeptidase" evidence="13">
    <location>
        <begin position="23"/>
        <end position="882"/>
    </location>
</feature>
<keyword evidence="4 12" id="KW-0645">Protease</keyword>
<dbReference type="GO" id="GO:0042277">
    <property type="term" value="F:peptide binding"/>
    <property type="evidence" value="ECO:0007669"/>
    <property type="project" value="TreeGrafter"/>
</dbReference>
<evidence type="ECO:0000259" key="15">
    <source>
        <dbReference type="Pfam" id="PF11838"/>
    </source>
</evidence>
<evidence type="ECO:0000256" key="11">
    <source>
        <dbReference type="PIRSR" id="PIRSR634016-4"/>
    </source>
</evidence>
<dbReference type="PRINTS" id="PR00756">
    <property type="entry name" value="ALADIPTASE"/>
</dbReference>
<dbReference type="Pfam" id="PF11838">
    <property type="entry name" value="ERAP1_C"/>
    <property type="match status" value="1"/>
</dbReference>
<keyword evidence="6 12" id="KW-0378">Hydrolase</keyword>
<dbReference type="FunFam" id="1.10.390.10:FF:000006">
    <property type="entry name" value="Puromycin-sensitive aminopeptidase"/>
    <property type="match status" value="1"/>
</dbReference>
<feature type="binding site" evidence="10">
    <location>
        <position position="322"/>
    </location>
    <ligand>
        <name>Zn(2+)</name>
        <dbReference type="ChEBI" id="CHEBI:29105"/>
        <note>catalytic</note>
    </ligand>
</feature>
<dbReference type="Gene3D" id="2.60.40.1730">
    <property type="entry name" value="tricorn interacting facor f3 domain"/>
    <property type="match status" value="1"/>
</dbReference>
<dbReference type="Gene3D" id="1.25.50.20">
    <property type="match status" value="1"/>
</dbReference>
<dbReference type="Gene3D" id="1.10.390.10">
    <property type="entry name" value="Neutral Protease Domain 2"/>
    <property type="match status" value="1"/>
</dbReference>
<dbReference type="CDD" id="cd09601">
    <property type="entry name" value="M1_APN-Q_like"/>
    <property type="match status" value="1"/>
</dbReference>
<dbReference type="GO" id="GO:0043171">
    <property type="term" value="P:peptide catabolic process"/>
    <property type="evidence" value="ECO:0007669"/>
    <property type="project" value="TreeGrafter"/>
</dbReference>
<evidence type="ECO:0000256" key="13">
    <source>
        <dbReference type="SAM" id="SignalP"/>
    </source>
</evidence>
<dbReference type="InterPro" id="IPR024571">
    <property type="entry name" value="ERAP1-like_C_dom"/>
</dbReference>
<feature type="signal peptide" evidence="13">
    <location>
        <begin position="1"/>
        <end position="22"/>
    </location>
</feature>
<sequence>MIMNHLRRLALAASALAAPALAQDVPLGRLPDTVKPTAYRIDLKVDPEQAEYSGHVEIDAEVTTATRSIFLHGLGLKMARADVVAGGKTLPARYAEVDASGVARLDLDGPLAAGKVTLRFDYSTGFRDGAEGLFRAKVGGQQYAWTQMEPLDARRMFPGFDEPGFKLPFTISLTVPERLKAFANTPEVAAETRAGWTTHRFAPSKPLPTYLVAVGVGDFDVRETSIPANEVRKTPLAFRVIATKGQASRMDTTLTEAPKIVTILENYFGIPYPYEKLDFIASPVMGGAMENAGLIVYQDTLILLDKAAPPSQLRSFGTVVAHEVAHQWFGDLVTPSWWTDIWLNESFAEWMGNKAANRWRPDLGIAAGEVADAFYAMDTDSLGRGRPIRQPITRNDQVISAFDSITYLKGAQTVSMFEKFVGAEAFRKGVQLHLNRYAYRNATAEDFFASVGEASGNAALVPALRSFTDQTGVPLVTVGSQGSGLSLSQSRYLPLGVAADRLARRWQVPVCLARSGSTACHLLADEQMAVPALAGAGPIVPNADGAGYYRFTLDPAGWDALIAGLAALPEREAMVAADSIWADFAAGRLDFARVARAAEALAGHSGRLPALQLAVKLADLANSLLEQGDQAAYRALMGRLFTPRLAALGLDPAVGAQPGETAATTSLRESLVPIVALEARDADVRARLKAAASQYLAGNSGALAANFRRTALSVFVQDGGMAAADQLYAALKASDDPLFRSQAATALGRVEGDASVAHVQRLAMQDGLLSLERTTVLGNLAANRASRDATTAFVSANFTRVVESFPGFARTGIIGFFSGYCSPDAVTRVEALIRPNLATLGGGDLELAQTRERIGQCAALKAARGADISAALNGAKGGAQHH</sequence>
<dbReference type="GO" id="GO:0006508">
    <property type="term" value="P:proteolysis"/>
    <property type="evidence" value="ECO:0007669"/>
    <property type="project" value="UniProtKB-KW"/>
</dbReference>
<feature type="binding site" evidence="10">
    <location>
        <position position="326"/>
    </location>
    <ligand>
        <name>Zn(2+)</name>
        <dbReference type="ChEBI" id="CHEBI:29105"/>
        <note>catalytic</note>
    </ligand>
</feature>
<dbReference type="PANTHER" id="PTHR11533:SF174">
    <property type="entry name" value="PUROMYCIN-SENSITIVE AMINOPEPTIDASE-RELATED"/>
    <property type="match status" value="1"/>
</dbReference>
<dbReference type="GO" id="GO:0016020">
    <property type="term" value="C:membrane"/>
    <property type="evidence" value="ECO:0007669"/>
    <property type="project" value="TreeGrafter"/>
</dbReference>
<evidence type="ECO:0000256" key="8">
    <source>
        <dbReference type="ARBA" id="ARBA00023049"/>
    </source>
</evidence>
<dbReference type="Gene3D" id="2.60.40.1910">
    <property type="match status" value="1"/>
</dbReference>
<dbReference type="GO" id="GO:0016285">
    <property type="term" value="F:alanyl aminopeptidase activity"/>
    <property type="evidence" value="ECO:0007669"/>
    <property type="project" value="UniProtKB-EC"/>
</dbReference>
<evidence type="ECO:0000256" key="1">
    <source>
        <dbReference type="ARBA" id="ARBA00000098"/>
    </source>
</evidence>
<evidence type="ECO:0000256" key="9">
    <source>
        <dbReference type="PIRSR" id="PIRSR634016-1"/>
    </source>
</evidence>
<reference evidence="17 18" key="1">
    <citation type="submission" date="2017-07" db="EMBL/GenBank/DDBJ databases">
        <title>Sandarakinorhabdus cyanobacteriorum sp. nov., a novel bacterium isolated from cyanobacterial aggregates in a eutrophic lake.</title>
        <authorList>
            <person name="Cai H."/>
        </authorList>
    </citation>
    <scope>NUCLEOTIDE SEQUENCE [LARGE SCALE GENOMIC DNA]</scope>
    <source>
        <strain evidence="17 18">TH057</strain>
    </source>
</reference>
<dbReference type="PANTHER" id="PTHR11533">
    <property type="entry name" value="PROTEASE M1 ZINC METALLOPROTEASE"/>
    <property type="match status" value="1"/>
</dbReference>
<evidence type="ECO:0000256" key="12">
    <source>
        <dbReference type="RuleBase" id="RU364040"/>
    </source>
</evidence>
<dbReference type="Pfam" id="PF01433">
    <property type="entry name" value="Peptidase_M1"/>
    <property type="match status" value="1"/>
</dbReference>
<dbReference type="GO" id="GO:0070006">
    <property type="term" value="F:metalloaminopeptidase activity"/>
    <property type="evidence" value="ECO:0007669"/>
    <property type="project" value="TreeGrafter"/>
</dbReference>
<keyword evidence="18" id="KW-1185">Reference proteome</keyword>
<dbReference type="SUPFAM" id="SSF63737">
    <property type="entry name" value="Leukotriene A4 hydrolase N-terminal domain"/>
    <property type="match status" value="1"/>
</dbReference>
<dbReference type="GO" id="GO:0008270">
    <property type="term" value="F:zinc ion binding"/>
    <property type="evidence" value="ECO:0007669"/>
    <property type="project" value="UniProtKB-UniRule"/>
</dbReference>
<organism evidence="17 18">
    <name type="scientific">Sandarakinorhabdus cyanobacteriorum</name>
    <dbReference type="NCBI Taxonomy" id="1981098"/>
    <lineage>
        <taxon>Bacteria</taxon>
        <taxon>Pseudomonadati</taxon>
        <taxon>Pseudomonadota</taxon>
        <taxon>Alphaproteobacteria</taxon>
        <taxon>Sphingomonadales</taxon>
        <taxon>Sphingosinicellaceae</taxon>
        <taxon>Sandarakinorhabdus</taxon>
    </lineage>
</organism>
<feature type="active site" description="Proton acceptor" evidence="9">
    <location>
        <position position="323"/>
    </location>
</feature>
<comment type="caution">
    <text evidence="17">The sequence shown here is derived from an EMBL/GenBank/DDBJ whole genome shotgun (WGS) entry which is preliminary data.</text>
</comment>
<evidence type="ECO:0000259" key="14">
    <source>
        <dbReference type="Pfam" id="PF01433"/>
    </source>
</evidence>
<dbReference type="Proteomes" id="UP000216991">
    <property type="component" value="Unassembled WGS sequence"/>
</dbReference>
<dbReference type="InterPro" id="IPR050344">
    <property type="entry name" value="Peptidase_M1_aminopeptidases"/>
</dbReference>
<keyword evidence="8 12" id="KW-0482">Metalloprotease</keyword>
<name>A0A255YNK8_9SPHN</name>
<dbReference type="InterPro" id="IPR001930">
    <property type="entry name" value="Peptidase_M1"/>
</dbReference>
<comment type="cofactor">
    <cofactor evidence="10 12">
        <name>Zn(2+)</name>
        <dbReference type="ChEBI" id="CHEBI:29105"/>
    </cofactor>
    <text evidence="10 12">Binds 1 zinc ion per subunit.</text>
</comment>
<evidence type="ECO:0000256" key="5">
    <source>
        <dbReference type="ARBA" id="ARBA00022723"/>
    </source>
</evidence>
<dbReference type="GO" id="GO:0005615">
    <property type="term" value="C:extracellular space"/>
    <property type="evidence" value="ECO:0007669"/>
    <property type="project" value="TreeGrafter"/>
</dbReference>
<dbReference type="GO" id="GO:0005737">
    <property type="term" value="C:cytoplasm"/>
    <property type="evidence" value="ECO:0007669"/>
    <property type="project" value="TreeGrafter"/>
</dbReference>
<evidence type="ECO:0000256" key="3">
    <source>
        <dbReference type="ARBA" id="ARBA00022438"/>
    </source>
</evidence>
<evidence type="ECO:0000256" key="4">
    <source>
        <dbReference type="ARBA" id="ARBA00022670"/>
    </source>
</evidence>
<feature type="domain" description="ERAP1-like C-terminal" evidence="15">
    <location>
        <begin position="539"/>
        <end position="854"/>
    </location>
</feature>
<feature type="domain" description="Aminopeptidase N-like N-terminal" evidence="16">
    <location>
        <begin position="35"/>
        <end position="211"/>
    </location>
</feature>
<proteinExistence type="inferred from homology"/>
<accession>A0A255YNK8</accession>
<gene>
    <name evidence="17" type="ORF">CHU93_07445</name>
</gene>
<evidence type="ECO:0000256" key="6">
    <source>
        <dbReference type="ARBA" id="ARBA00022801"/>
    </source>
</evidence>
<dbReference type="InterPro" id="IPR034016">
    <property type="entry name" value="M1_APN-typ"/>
</dbReference>
<comment type="catalytic activity">
    <reaction evidence="1">
        <text>Release of an N-terminal amino acid, Xaa-|-Yaa- from a peptide, amide or arylamide. Xaa is preferably Ala, but may be most amino acids including Pro (slow action). When a terminal hydrophobic residue is followed by a prolyl residue, the two may be released as an intact Xaa-Pro dipeptide.</text>
        <dbReference type="EC" id="3.4.11.2"/>
    </reaction>
</comment>
<keyword evidence="7 10" id="KW-0862">Zinc</keyword>
<evidence type="ECO:0000313" key="18">
    <source>
        <dbReference type="Proteomes" id="UP000216991"/>
    </source>
</evidence>
<dbReference type="EC" id="3.4.11.-" evidence="12"/>
<protein>
    <recommendedName>
        <fullName evidence="12">Aminopeptidase</fullName>
        <ecNumber evidence="12">3.4.11.-</ecNumber>
    </recommendedName>
</protein>
<evidence type="ECO:0000313" key="17">
    <source>
        <dbReference type="EMBL" id="OYQ30030.1"/>
    </source>
</evidence>
<dbReference type="AlphaFoldDB" id="A0A255YNK8"/>
<dbReference type="InterPro" id="IPR014782">
    <property type="entry name" value="Peptidase_M1_dom"/>
</dbReference>
<dbReference type="SUPFAM" id="SSF55486">
    <property type="entry name" value="Metalloproteases ('zincins'), catalytic domain"/>
    <property type="match status" value="1"/>
</dbReference>
<keyword evidence="3 12" id="KW-0031">Aminopeptidase</keyword>